<organism evidence="2 3">
    <name type="scientific">Microbacterium keratanolyticum</name>
    <dbReference type="NCBI Taxonomy" id="67574"/>
    <lineage>
        <taxon>Bacteria</taxon>
        <taxon>Bacillati</taxon>
        <taxon>Actinomycetota</taxon>
        <taxon>Actinomycetes</taxon>
        <taxon>Micrococcales</taxon>
        <taxon>Microbacteriaceae</taxon>
        <taxon>Microbacterium</taxon>
    </lineage>
</organism>
<gene>
    <name evidence="2" type="ORF">GCM10017596_24260</name>
</gene>
<keyword evidence="3" id="KW-1185">Reference proteome</keyword>
<evidence type="ECO:0000313" key="2">
    <source>
        <dbReference type="EMBL" id="GLK02711.1"/>
    </source>
</evidence>
<reference evidence="2" key="1">
    <citation type="journal article" date="2014" name="Int. J. Syst. Evol. Microbiol.">
        <title>Complete genome sequence of Corynebacterium casei LMG S-19264T (=DSM 44701T), isolated from a smear-ripened cheese.</title>
        <authorList>
            <consortium name="US DOE Joint Genome Institute (JGI-PGF)"/>
            <person name="Walter F."/>
            <person name="Albersmeier A."/>
            <person name="Kalinowski J."/>
            <person name="Ruckert C."/>
        </authorList>
    </citation>
    <scope>NUCLEOTIDE SEQUENCE</scope>
    <source>
        <strain evidence="2">VKM Ac-1958</strain>
    </source>
</reference>
<feature type="region of interest" description="Disordered" evidence="1">
    <location>
        <begin position="1"/>
        <end position="23"/>
    </location>
</feature>
<feature type="compositionally biased region" description="Basic and acidic residues" evidence="1">
    <location>
        <begin position="14"/>
        <end position="23"/>
    </location>
</feature>
<name>A0A9W6HTP9_9MICO</name>
<evidence type="ECO:0000256" key="1">
    <source>
        <dbReference type="SAM" id="MobiDB-lite"/>
    </source>
</evidence>
<reference evidence="2" key="2">
    <citation type="submission" date="2023-01" db="EMBL/GenBank/DDBJ databases">
        <authorList>
            <person name="Sun Q."/>
            <person name="Evtushenko L."/>
        </authorList>
    </citation>
    <scope>NUCLEOTIDE SEQUENCE</scope>
    <source>
        <strain evidence="2">VKM Ac-1958</strain>
    </source>
</reference>
<dbReference type="Proteomes" id="UP001142325">
    <property type="component" value="Unassembled WGS sequence"/>
</dbReference>
<dbReference type="EMBL" id="BSET01000002">
    <property type="protein sequence ID" value="GLK02711.1"/>
    <property type="molecule type" value="Genomic_DNA"/>
</dbReference>
<comment type="caution">
    <text evidence="2">The sequence shown here is derived from an EMBL/GenBank/DDBJ whole genome shotgun (WGS) entry which is preliminary data.</text>
</comment>
<sequence>MGLPSGAQGGSHRRREDNMDRVIDPRFESRQVTDDEWLIVDHRYGPNDLRGTVACVYRVEDGVVDVVWLRDLPLAGCYQTVFDVLEDIRRFYVHEEHKHLHAV</sequence>
<accession>A0A9W6HTP9</accession>
<evidence type="ECO:0000313" key="3">
    <source>
        <dbReference type="Proteomes" id="UP001142325"/>
    </source>
</evidence>
<protein>
    <submittedName>
        <fullName evidence="2">Uncharacterized protein</fullName>
    </submittedName>
</protein>
<dbReference type="AlphaFoldDB" id="A0A9W6HTP9"/>
<proteinExistence type="predicted"/>